<evidence type="ECO:0000313" key="2">
    <source>
        <dbReference type="Proteomes" id="UP000663658"/>
    </source>
</evidence>
<accession>A0ABD7DWB5</accession>
<sequence length="210" mass="22692">MRKDLLALPWLTAEQALIVLNDLLGYQIAYGDLISQCQYHQCEVFVHLKDVRGTTSDALPVGKDDWTTACYASGPQKVLNPEALVGAGGKVKLSLSGTVLTLDGDEPYRHSFIQWEANVDLDTCEVRFQTSAVQNLADLIVKSSKPMDPREKKSLHQIIAVLASMSGIDLSKPYAAYHAMAAEAASVGIELGTDDTVAKHLEAAAITVAH</sequence>
<protein>
    <submittedName>
        <fullName evidence="1">Uncharacterized protein</fullName>
    </submittedName>
</protein>
<evidence type="ECO:0000313" key="1">
    <source>
        <dbReference type="EMBL" id="QSL92796.1"/>
    </source>
</evidence>
<dbReference type="EMBL" id="CP070505">
    <property type="protein sequence ID" value="QSL92796.1"/>
    <property type="molecule type" value="Genomic_DNA"/>
</dbReference>
<dbReference type="Proteomes" id="UP000663658">
    <property type="component" value="Chromosome"/>
</dbReference>
<name>A0ABD7DWB5_9GAMM</name>
<dbReference type="KEGG" id="pty:JWV26_00025"/>
<gene>
    <name evidence="1" type="ORF">JWV26_00025</name>
</gene>
<organism evidence="1 2">
    <name type="scientific">Ectopseudomonas toyotomiensis</name>
    <dbReference type="NCBI Taxonomy" id="554344"/>
    <lineage>
        <taxon>Bacteria</taxon>
        <taxon>Pseudomonadati</taxon>
        <taxon>Pseudomonadota</taxon>
        <taxon>Gammaproteobacteria</taxon>
        <taxon>Pseudomonadales</taxon>
        <taxon>Pseudomonadaceae</taxon>
        <taxon>Ectopseudomonas</taxon>
    </lineage>
</organism>
<proteinExistence type="predicted"/>
<reference evidence="1 2" key="1">
    <citation type="submission" date="2021-02" db="EMBL/GenBank/DDBJ databases">
        <title>Whole genome sequencing of Pseudomonas alcaliphila strain SM2.</title>
        <authorList>
            <person name="Alshamsi M.S."/>
            <person name="Sudalaimuthuasari N."/>
            <person name="Kundu B."/>
            <person name="AlMaskari R.S."/>
            <person name="Elmahi Y."/>
            <person name="Mundra S."/>
            <person name="Chandran S."/>
            <person name="Malik S."/>
            <person name="Hazzouri K.M."/>
            <person name="Amiri K.M.A."/>
        </authorList>
    </citation>
    <scope>NUCLEOTIDE SEQUENCE [LARGE SCALE GENOMIC DNA]</scope>
    <source>
        <strain evidence="1 2">SM2</strain>
    </source>
</reference>
<dbReference type="RefSeq" id="WP_206418038.1">
    <property type="nucleotide sequence ID" value="NZ_CP070505.1"/>
</dbReference>
<dbReference type="AlphaFoldDB" id="A0ABD7DWB5"/>